<keyword evidence="3 11" id="KW-1133">Transmembrane helix</keyword>
<evidence type="ECO:0000256" key="8">
    <source>
        <dbReference type="ARBA" id="ARBA00077167"/>
    </source>
</evidence>
<protein>
    <recommendedName>
        <fullName evidence="7">Cercosporin MFS transporter CTB4</fullName>
    </recommendedName>
    <alternativeName>
        <fullName evidence="8">Cercosporin toxin biosynthesis cluster protein 4</fullName>
    </alternativeName>
</protein>
<evidence type="ECO:0000259" key="13">
    <source>
        <dbReference type="PROSITE" id="PS50850"/>
    </source>
</evidence>
<dbReference type="Pfam" id="PF00098">
    <property type="entry name" value="zf-CCHC"/>
    <property type="match status" value="3"/>
</dbReference>
<dbReference type="GO" id="GO:0008270">
    <property type="term" value="F:zinc ion binding"/>
    <property type="evidence" value="ECO:0007669"/>
    <property type="project" value="UniProtKB-KW"/>
</dbReference>
<dbReference type="AlphaFoldDB" id="A0A4U0XGG2"/>
<feature type="region of interest" description="Disordered" evidence="10">
    <location>
        <begin position="933"/>
        <end position="985"/>
    </location>
</feature>
<feature type="domain" description="CCHC-type" evidence="12">
    <location>
        <begin position="322"/>
        <end position="337"/>
    </location>
</feature>
<accession>A0A4U0XGG2</accession>
<feature type="region of interest" description="Disordered" evidence="10">
    <location>
        <begin position="384"/>
        <end position="436"/>
    </location>
</feature>
<evidence type="ECO:0000256" key="3">
    <source>
        <dbReference type="ARBA" id="ARBA00022989"/>
    </source>
</evidence>
<feature type="compositionally biased region" description="Basic and acidic residues" evidence="10">
    <location>
        <begin position="974"/>
        <end position="985"/>
    </location>
</feature>
<dbReference type="PROSITE" id="PS50850">
    <property type="entry name" value="MFS"/>
    <property type="match status" value="1"/>
</dbReference>
<feature type="transmembrane region" description="Helical" evidence="11">
    <location>
        <begin position="757"/>
        <end position="777"/>
    </location>
</feature>
<feature type="transmembrane region" description="Helical" evidence="11">
    <location>
        <begin position="798"/>
        <end position="820"/>
    </location>
</feature>
<feature type="domain" description="CCHC-type" evidence="12">
    <location>
        <begin position="58"/>
        <end position="72"/>
    </location>
</feature>
<evidence type="ECO:0000256" key="4">
    <source>
        <dbReference type="ARBA" id="ARBA00023136"/>
    </source>
</evidence>
<dbReference type="Gene3D" id="1.20.1250.20">
    <property type="entry name" value="MFS general substrate transporter like domains"/>
    <property type="match status" value="1"/>
</dbReference>
<dbReference type="OrthoDB" id="3365399at2759"/>
<dbReference type="InterPro" id="IPR020846">
    <property type="entry name" value="MFS_dom"/>
</dbReference>
<feature type="domain" description="CCHC-type" evidence="12">
    <location>
        <begin position="79"/>
        <end position="94"/>
    </location>
</feature>
<comment type="subcellular location">
    <subcellularLocation>
        <location evidence="1">Membrane</location>
        <topology evidence="1">Multi-pass membrane protein</topology>
    </subcellularLocation>
</comment>
<comment type="similarity">
    <text evidence="5">Belongs to the major facilitator superfamily. CAR1 family.</text>
</comment>
<dbReference type="GO" id="GO:0042908">
    <property type="term" value="P:xenobiotic transport"/>
    <property type="evidence" value="ECO:0007669"/>
    <property type="project" value="UniProtKB-ARBA"/>
</dbReference>
<evidence type="ECO:0000259" key="12">
    <source>
        <dbReference type="PROSITE" id="PS50158"/>
    </source>
</evidence>
<evidence type="ECO:0000313" key="15">
    <source>
        <dbReference type="Proteomes" id="UP000309340"/>
    </source>
</evidence>
<keyword evidence="2 11" id="KW-0812">Transmembrane</keyword>
<dbReference type="Gene3D" id="4.10.60.10">
    <property type="entry name" value="Zinc finger, CCHC-type"/>
    <property type="match status" value="4"/>
</dbReference>
<dbReference type="GO" id="GO:0140115">
    <property type="term" value="P:export across plasma membrane"/>
    <property type="evidence" value="ECO:0007669"/>
    <property type="project" value="UniProtKB-ARBA"/>
</dbReference>
<evidence type="ECO:0000256" key="6">
    <source>
        <dbReference type="ARBA" id="ARBA00053977"/>
    </source>
</evidence>
<keyword evidence="9" id="KW-0863">Zinc-finger</keyword>
<evidence type="ECO:0000256" key="10">
    <source>
        <dbReference type="SAM" id="MobiDB-lite"/>
    </source>
</evidence>
<dbReference type="EMBL" id="NAJQ01000226">
    <property type="protein sequence ID" value="TKA74443.1"/>
    <property type="molecule type" value="Genomic_DNA"/>
</dbReference>
<feature type="compositionally biased region" description="Polar residues" evidence="10">
    <location>
        <begin position="427"/>
        <end position="436"/>
    </location>
</feature>
<dbReference type="Proteomes" id="UP000309340">
    <property type="component" value="Unassembled WGS sequence"/>
</dbReference>
<name>A0A4U0XGG2_9PEZI</name>
<dbReference type="InterPro" id="IPR001878">
    <property type="entry name" value="Znf_CCHC"/>
</dbReference>
<feature type="transmembrane region" description="Helical" evidence="11">
    <location>
        <begin position="826"/>
        <end position="848"/>
    </location>
</feature>
<comment type="caution">
    <text evidence="14">The sequence shown here is derived from an EMBL/GenBank/DDBJ whole genome shotgun (WGS) entry which is preliminary data.</text>
</comment>
<dbReference type="PANTHER" id="PTHR23502:SF12">
    <property type="entry name" value="MULTIDRUG TRANSPORTER, PUTATIVE (AFU_ORTHOLOGUE AFUA_1G06440)-RELATED"/>
    <property type="match status" value="1"/>
</dbReference>
<feature type="domain" description="Major facilitator superfamily (MFS) profile" evidence="13">
    <location>
        <begin position="491"/>
        <end position="918"/>
    </location>
</feature>
<feature type="transmembrane region" description="Helical" evidence="11">
    <location>
        <begin position="894"/>
        <end position="914"/>
    </location>
</feature>
<dbReference type="GO" id="GO:0003676">
    <property type="term" value="F:nucleic acid binding"/>
    <property type="evidence" value="ECO:0007669"/>
    <property type="project" value="InterPro"/>
</dbReference>
<organism evidence="14 15">
    <name type="scientific">Friedmanniomyces simplex</name>
    <dbReference type="NCBI Taxonomy" id="329884"/>
    <lineage>
        <taxon>Eukaryota</taxon>
        <taxon>Fungi</taxon>
        <taxon>Dikarya</taxon>
        <taxon>Ascomycota</taxon>
        <taxon>Pezizomycotina</taxon>
        <taxon>Dothideomycetes</taxon>
        <taxon>Dothideomycetidae</taxon>
        <taxon>Mycosphaerellales</taxon>
        <taxon>Teratosphaeriaceae</taxon>
        <taxon>Friedmanniomyces</taxon>
    </lineage>
</organism>
<dbReference type="PROSITE" id="PS00216">
    <property type="entry name" value="SUGAR_TRANSPORT_1"/>
    <property type="match status" value="1"/>
</dbReference>
<dbReference type="InterPro" id="IPR011701">
    <property type="entry name" value="MFS"/>
</dbReference>
<dbReference type="Pfam" id="PF07690">
    <property type="entry name" value="MFS_1"/>
    <property type="match status" value="1"/>
</dbReference>
<keyword evidence="4 11" id="KW-0472">Membrane</keyword>
<dbReference type="CDD" id="cd17323">
    <property type="entry name" value="MFS_Tpo1_MDR_like"/>
    <property type="match status" value="1"/>
</dbReference>
<feature type="domain" description="CCHC-type" evidence="12">
    <location>
        <begin position="276"/>
        <end position="292"/>
    </location>
</feature>
<evidence type="ECO:0000256" key="11">
    <source>
        <dbReference type="SAM" id="Phobius"/>
    </source>
</evidence>
<feature type="transmembrane region" description="Helical" evidence="11">
    <location>
        <begin position="485"/>
        <end position="506"/>
    </location>
</feature>
<gene>
    <name evidence="14" type="ORF">B0A55_05060</name>
</gene>
<sequence length="985" mass="107841">MSGWDTTSAPAADGCFQADNSFKADTSTGGGNDFGFAVENISRHANGEVGEAPHDGGCRNCGDPSHFGRDCPTKPDQGCFNCGEAGHVKSECTNERVEREFTGTCLACGLAGHRRAECPDAPAQTCNICKQLDHKASECTVSRMIAYIDSLNIEELPPDVAWKALEAADQDRDVDDIKRAILAYAKVVPNITFEEFEKVFRSSGFNTYIIAKQQAVADTHTIVDFQGVTDQEFVWSIQFSPDPRRKISVGAWPATPEINLERLKKTGIAMDRMVPKCSNCEQLGHNSRGCPEEKREVQKNTISCANWDCKEPRKQPREPIECKNCYQHGHKAADCPNERVVECFNCNQKGHSKQDCTEPRRKTDWSTVTCSICKEMGHSYKRCPQAPKEEEEAGGGDGGFGDGAGDAGGASNGGCHESQRKERSLAPQLSRTSSTGAIGGIHAVSSLNRTFTGRSTASNATGGFDPSFEIDFDEGDKGDPQQWPLWYKGLILFVMSYGTTCVVLYSTSYTSAIPGMEATFGISETIGVLGVTTYLFGMATGSVILAPLSEMFGRRPIYVIALAMFVVFVIPCAVAKDMATILVTRFFGAFCAAAMISNSPGTVNDIVDEEHRALAFSIWSIGPMNGPVIGPVVGGFVFQYLGWRWTNWVVVIVASVAWVVVSLIPETYAPAILRKRAAKKRRETGDERWWSRYDDKEEFWPLLKINLSRPFVMTVTEPICIFWDVYIALVYGILYLCFVAYPIVFGELRGWSSSMQGLAFCGIGVGSMIVIVGEPLIRKMINAHKPDPESETGEVPPEAMVSVVCIAAVLLPIAELWFAWTGTPNVHWILPILAGVPFGMGNAGVFIYATNYLVYSYDVYAASALAGNAVLRSAMGATIPLAGTAMYSTMGAHWAGTLLALLEAICIPIPFIFYRYGRKIRLKSALIRSMREDKEKQNARRKKAEEKERRRLEAEAAMGAPMETVAAVDEGEKELEKGGARRHAE</sequence>
<reference evidence="14 15" key="1">
    <citation type="submission" date="2017-03" db="EMBL/GenBank/DDBJ databases">
        <title>Genomes of endolithic fungi from Antarctica.</title>
        <authorList>
            <person name="Coleine C."/>
            <person name="Masonjones S."/>
            <person name="Stajich J.E."/>
        </authorList>
    </citation>
    <scope>NUCLEOTIDE SEQUENCE [LARGE SCALE GENOMIC DNA]</scope>
    <source>
        <strain evidence="14 15">CCFEE 5184</strain>
    </source>
</reference>
<dbReference type="SMART" id="SM00343">
    <property type="entry name" value="ZnF_C2HC"/>
    <property type="match status" value="8"/>
</dbReference>
<comment type="function">
    <text evidence="6">MFS transporter; part of the gene cluster that mediates the biosynthesis of cercosporin, a light-activated, non-host-selective toxin. The perylenequinone chromophore of cercosporin absorbs light energy to attain an electronically-activated triplet state and produces active oxygen species such as the hydroxyl radical, superoxide, hydrogen peroxide or singlet oxygen upon reaction with oxygen molecules. These reactive oxygen species cause damage to various cellular components including lipids, proteins and nucleic acids. Responsible for secretion and accumulation of cercosporin, but does not play any roles in self-protection against the toxicity of cercosporin.</text>
</comment>
<evidence type="ECO:0000256" key="5">
    <source>
        <dbReference type="ARBA" id="ARBA00038347"/>
    </source>
</evidence>
<dbReference type="STRING" id="329884.A0A4U0XGG2"/>
<keyword evidence="9" id="KW-0862">Zinc</keyword>
<feature type="domain" description="CCHC-type" evidence="12">
    <location>
        <begin position="343"/>
        <end position="358"/>
    </location>
</feature>
<evidence type="ECO:0000256" key="7">
    <source>
        <dbReference type="ARBA" id="ARBA00069139"/>
    </source>
</evidence>
<evidence type="ECO:0000256" key="1">
    <source>
        <dbReference type="ARBA" id="ARBA00004141"/>
    </source>
</evidence>
<keyword evidence="15" id="KW-1185">Reference proteome</keyword>
<feature type="compositionally biased region" description="Gly residues" evidence="10">
    <location>
        <begin position="395"/>
        <end position="412"/>
    </location>
</feature>
<dbReference type="PROSITE" id="PS50158">
    <property type="entry name" value="ZF_CCHC"/>
    <property type="match status" value="6"/>
</dbReference>
<feature type="domain" description="CCHC-type" evidence="12">
    <location>
        <begin position="105"/>
        <end position="120"/>
    </location>
</feature>
<feature type="transmembrane region" description="Helical" evidence="11">
    <location>
        <begin position="526"/>
        <end position="545"/>
    </location>
</feature>
<feature type="transmembrane region" description="Helical" evidence="11">
    <location>
        <begin position="557"/>
        <end position="576"/>
    </location>
</feature>
<feature type="transmembrane region" description="Helical" evidence="11">
    <location>
        <begin position="582"/>
        <end position="601"/>
    </location>
</feature>
<dbReference type="FunFam" id="1.20.1250.20:FF:000011">
    <property type="entry name" value="MFS multidrug transporter, putative"/>
    <property type="match status" value="1"/>
</dbReference>
<evidence type="ECO:0000256" key="2">
    <source>
        <dbReference type="ARBA" id="ARBA00022692"/>
    </source>
</evidence>
<evidence type="ECO:0000313" key="14">
    <source>
        <dbReference type="EMBL" id="TKA74443.1"/>
    </source>
</evidence>
<feature type="transmembrane region" description="Helical" evidence="11">
    <location>
        <begin position="721"/>
        <end position="745"/>
    </location>
</feature>
<dbReference type="SUPFAM" id="SSF103473">
    <property type="entry name" value="MFS general substrate transporter"/>
    <property type="match status" value="1"/>
</dbReference>
<dbReference type="InterPro" id="IPR036259">
    <property type="entry name" value="MFS_trans_sf"/>
</dbReference>
<proteinExistence type="inferred from homology"/>
<evidence type="ECO:0000256" key="9">
    <source>
        <dbReference type="PROSITE-ProRule" id="PRU00047"/>
    </source>
</evidence>
<dbReference type="PANTHER" id="PTHR23502">
    <property type="entry name" value="MAJOR FACILITATOR SUPERFAMILY"/>
    <property type="match status" value="1"/>
</dbReference>
<feature type="compositionally biased region" description="Basic and acidic residues" evidence="10">
    <location>
        <begin position="933"/>
        <end position="954"/>
    </location>
</feature>
<keyword evidence="9" id="KW-0479">Metal-binding</keyword>
<dbReference type="GO" id="GO:0022857">
    <property type="term" value="F:transmembrane transporter activity"/>
    <property type="evidence" value="ECO:0007669"/>
    <property type="project" value="InterPro"/>
</dbReference>
<dbReference type="GO" id="GO:0005886">
    <property type="term" value="C:plasma membrane"/>
    <property type="evidence" value="ECO:0007669"/>
    <property type="project" value="TreeGrafter"/>
</dbReference>
<dbReference type="SUPFAM" id="SSF57756">
    <property type="entry name" value="Retrovirus zinc finger-like domains"/>
    <property type="match status" value="4"/>
</dbReference>
<feature type="transmembrane region" description="Helical" evidence="11">
    <location>
        <begin position="648"/>
        <end position="673"/>
    </location>
</feature>
<dbReference type="InterPro" id="IPR005829">
    <property type="entry name" value="Sugar_transporter_CS"/>
</dbReference>
<feature type="transmembrane region" description="Helical" evidence="11">
    <location>
        <begin position="613"/>
        <end position="642"/>
    </location>
</feature>
<dbReference type="InterPro" id="IPR036875">
    <property type="entry name" value="Znf_CCHC_sf"/>
</dbReference>